<dbReference type="EMBL" id="AP024233">
    <property type="protein sequence ID" value="BCO09786.1"/>
    <property type="molecule type" value="Genomic_DNA"/>
</dbReference>
<feature type="repeat" description="TPR" evidence="10">
    <location>
        <begin position="662"/>
        <end position="695"/>
    </location>
</feature>
<feature type="region of interest" description="Disordered" evidence="12">
    <location>
        <begin position="687"/>
        <end position="727"/>
    </location>
</feature>
<evidence type="ECO:0000259" key="15">
    <source>
        <dbReference type="Pfam" id="PF21305"/>
    </source>
</evidence>
<dbReference type="Gene3D" id="3.30.1370.120">
    <property type="match status" value="3"/>
</dbReference>
<feature type="domain" description="GspD-like N0" evidence="15">
    <location>
        <begin position="27"/>
        <end position="96"/>
    </location>
</feature>
<dbReference type="GO" id="GO:0009279">
    <property type="term" value="C:cell outer membrane"/>
    <property type="evidence" value="ECO:0007669"/>
    <property type="project" value="UniProtKB-SubCell"/>
</dbReference>
<dbReference type="InterPro" id="IPR019734">
    <property type="entry name" value="TPR_rpt"/>
</dbReference>
<dbReference type="PANTHER" id="PTHR30332">
    <property type="entry name" value="PROBABLE GENERAL SECRETION PATHWAY PROTEIN D"/>
    <property type="match status" value="1"/>
</dbReference>
<comment type="subcellular location">
    <subcellularLocation>
        <location evidence="1 11">Cell outer membrane</location>
    </subcellularLocation>
</comment>
<keyword evidence="9" id="KW-0998">Cell outer membrane</keyword>
<keyword evidence="3 11" id="KW-0813">Transport</keyword>
<dbReference type="Pfam" id="PF03958">
    <property type="entry name" value="Secretin_N"/>
    <property type="match status" value="3"/>
</dbReference>
<organism evidence="16 17">
    <name type="scientific">Desulfolithobacter dissulfuricans</name>
    <dbReference type="NCBI Taxonomy" id="2795293"/>
    <lineage>
        <taxon>Bacteria</taxon>
        <taxon>Pseudomonadati</taxon>
        <taxon>Thermodesulfobacteriota</taxon>
        <taxon>Desulfobulbia</taxon>
        <taxon>Desulfobulbales</taxon>
        <taxon>Desulfobulbaceae</taxon>
        <taxon>Desulfolithobacter</taxon>
    </lineage>
</organism>
<accession>A0A915UAB0</accession>
<dbReference type="AlphaFoldDB" id="A0A915UAB0"/>
<keyword evidence="5" id="KW-0812">Transmembrane</keyword>
<dbReference type="InterPro" id="IPR001775">
    <property type="entry name" value="GspD/PilQ"/>
</dbReference>
<keyword evidence="6" id="KW-0732">Signal</keyword>
<evidence type="ECO:0000256" key="10">
    <source>
        <dbReference type="PROSITE-ProRule" id="PRU00339"/>
    </source>
</evidence>
<evidence type="ECO:0000259" key="13">
    <source>
        <dbReference type="Pfam" id="PF00263"/>
    </source>
</evidence>
<dbReference type="InterPro" id="IPR011990">
    <property type="entry name" value="TPR-like_helical_dom_sf"/>
</dbReference>
<evidence type="ECO:0000256" key="2">
    <source>
        <dbReference type="ARBA" id="ARBA00006980"/>
    </source>
</evidence>
<dbReference type="Proteomes" id="UP001063350">
    <property type="component" value="Chromosome"/>
</dbReference>
<evidence type="ECO:0000313" key="17">
    <source>
        <dbReference type="Proteomes" id="UP001063350"/>
    </source>
</evidence>
<reference evidence="16" key="1">
    <citation type="submission" date="2020-12" db="EMBL/GenBank/DDBJ databases">
        <title>Desulfobium dissulfuricans gen. nov., sp. nov., a novel mesophilic, sulfate-reducing bacterium isolated from a deep-sea hydrothermal vent.</title>
        <authorList>
            <person name="Hashimoto Y."/>
            <person name="Tame A."/>
            <person name="Sawayama S."/>
            <person name="Miyazaki J."/>
            <person name="Takai K."/>
            <person name="Nakagawa S."/>
        </authorList>
    </citation>
    <scope>NUCLEOTIDE SEQUENCE</scope>
    <source>
        <strain evidence="16">GF1</strain>
    </source>
</reference>
<feature type="domain" description="NolW-like" evidence="14">
    <location>
        <begin position="124"/>
        <end position="183"/>
    </location>
</feature>
<evidence type="ECO:0000313" key="16">
    <source>
        <dbReference type="EMBL" id="BCO09786.1"/>
    </source>
</evidence>
<protein>
    <submittedName>
        <fullName evidence="16">Type II secretion system protein GspD</fullName>
    </submittedName>
</protein>
<dbReference type="PANTHER" id="PTHR30332:SF24">
    <property type="entry name" value="SECRETIN GSPD-RELATED"/>
    <property type="match status" value="1"/>
</dbReference>
<proteinExistence type="inferred from homology"/>
<feature type="domain" description="Type II/III secretion system secretin-like" evidence="13">
    <location>
        <begin position="428"/>
        <end position="588"/>
    </location>
</feature>
<evidence type="ECO:0000256" key="3">
    <source>
        <dbReference type="ARBA" id="ARBA00022448"/>
    </source>
</evidence>
<dbReference type="InterPro" id="IPR050810">
    <property type="entry name" value="Bact_Secretion_Sys_Channel"/>
</dbReference>
<keyword evidence="17" id="KW-1185">Reference proteome</keyword>
<dbReference type="InterPro" id="IPR004846">
    <property type="entry name" value="T2SS/T3SS_dom"/>
</dbReference>
<dbReference type="NCBIfam" id="TIGR02517">
    <property type="entry name" value="type_II_gspD"/>
    <property type="match status" value="1"/>
</dbReference>
<keyword evidence="4" id="KW-1134">Transmembrane beta strand</keyword>
<evidence type="ECO:0000259" key="14">
    <source>
        <dbReference type="Pfam" id="PF03958"/>
    </source>
</evidence>
<evidence type="ECO:0000256" key="8">
    <source>
        <dbReference type="ARBA" id="ARBA00023136"/>
    </source>
</evidence>
<dbReference type="SMART" id="SM00028">
    <property type="entry name" value="TPR"/>
    <property type="match status" value="2"/>
</dbReference>
<feature type="repeat" description="TPR" evidence="10">
    <location>
        <begin position="628"/>
        <end position="661"/>
    </location>
</feature>
<dbReference type="Pfam" id="PF00263">
    <property type="entry name" value="Secretin"/>
    <property type="match status" value="1"/>
</dbReference>
<dbReference type="InterPro" id="IPR049371">
    <property type="entry name" value="GspD-like_N0"/>
</dbReference>
<keyword evidence="8" id="KW-0472">Membrane</keyword>
<feature type="compositionally biased region" description="Basic and acidic residues" evidence="12">
    <location>
        <begin position="695"/>
        <end position="727"/>
    </location>
</feature>
<evidence type="ECO:0000256" key="4">
    <source>
        <dbReference type="ARBA" id="ARBA00022452"/>
    </source>
</evidence>
<evidence type="ECO:0000256" key="11">
    <source>
        <dbReference type="RuleBase" id="RU004004"/>
    </source>
</evidence>
<dbReference type="InterPro" id="IPR005644">
    <property type="entry name" value="NolW-like"/>
</dbReference>
<dbReference type="SUPFAM" id="SSF48452">
    <property type="entry name" value="TPR-like"/>
    <property type="match status" value="1"/>
</dbReference>
<evidence type="ECO:0000256" key="7">
    <source>
        <dbReference type="ARBA" id="ARBA00022927"/>
    </source>
</evidence>
<feature type="domain" description="NolW-like" evidence="14">
    <location>
        <begin position="191"/>
        <end position="255"/>
    </location>
</feature>
<dbReference type="PRINTS" id="PR00811">
    <property type="entry name" value="BCTERIALGSPD"/>
</dbReference>
<dbReference type="Pfam" id="PF21305">
    <property type="entry name" value="type_II_gspD_N0"/>
    <property type="match status" value="1"/>
</dbReference>
<sequence length="727" mass="79817">MLGSITATTSHGAEPAKPEKSGRFIALDFNDVDINLFIKYISELTGKNFVVDRGVRGKVTIISPTRISESDAYRVFESVLEVNGYTTVPSGSIIKIIPSAQARTKSIATILKGNATYPEDKVVTQIIPLAHANPDDVKKILAPLVSKTSVVISHTESGVLIITDVLSNIHRLQNIIRAIDVPSIGEDLVIMPLQNASATTVAKTLNQLFIRSVKKGSRREIVKVIPYERTNSLIVLASKVNVRKIRNLLVQLDSKVPRGEGKIQVYYLQHANAEELVKVLTNLPDTKSAGKSTGKAPPISRDVKIMADAETNSLIIQAPRDEYLVLEDVIKKLDIPRRMVYMEALIMEVQVSKSFELGVQWSGEASFSSGSGTILSGFSGSQDAPYDALNGISADPAVLPSGFSFGIMKQGVRIGNMYFPNLSAVVRAYKDDSDINIIATPQILTTDNKKAEIKVGENVPYIVSKNTTTAQEDYTNYEYKDVATSLSITPQINQSDLVRLDIGVEVIKLKNLNDGRPTTYTRSANTTVVVHNEETVVIGGIIGQDTSSGEYKVPLLGDIPLLGWLFKTSIESQEKTNLFIFITPHIVENPAELADLYYRKRDVMESVQPGSSDIPDSFFYNKPNPAHAAALADIGFAKLQKKEFDAAKQYFEQALKSDPENASALLNLGVILEHEGKKDQARALYEKVLNSPPPSKDDDTTGQKEKAATLDPFREMARKNLERLQQK</sequence>
<evidence type="ECO:0000256" key="1">
    <source>
        <dbReference type="ARBA" id="ARBA00004442"/>
    </source>
</evidence>
<dbReference type="InterPro" id="IPR038591">
    <property type="entry name" value="NolW-like_sf"/>
</dbReference>
<evidence type="ECO:0000256" key="12">
    <source>
        <dbReference type="SAM" id="MobiDB-lite"/>
    </source>
</evidence>
<feature type="domain" description="NolW-like" evidence="14">
    <location>
        <begin position="264"/>
        <end position="338"/>
    </location>
</feature>
<dbReference type="Pfam" id="PF13432">
    <property type="entry name" value="TPR_16"/>
    <property type="match status" value="1"/>
</dbReference>
<evidence type="ECO:0000256" key="9">
    <source>
        <dbReference type="ARBA" id="ARBA00023237"/>
    </source>
</evidence>
<evidence type="ECO:0000256" key="5">
    <source>
        <dbReference type="ARBA" id="ARBA00022692"/>
    </source>
</evidence>
<name>A0A915UAB0_9BACT</name>
<dbReference type="GO" id="GO:0015627">
    <property type="term" value="C:type II protein secretion system complex"/>
    <property type="evidence" value="ECO:0007669"/>
    <property type="project" value="InterPro"/>
</dbReference>
<dbReference type="PROSITE" id="PS50005">
    <property type="entry name" value="TPR"/>
    <property type="match status" value="2"/>
</dbReference>
<dbReference type="GO" id="GO:0015628">
    <property type="term" value="P:protein secretion by the type II secretion system"/>
    <property type="evidence" value="ECO:0007669"/>
    <property type="project" value="InterPro"/>
</dbReference>
<keyword evidence="7" id="KW-0653">Protein transport</keyword>
<evidence type="ECO:0000256" key="6">
    <source>
        <dbReference type="ARBA" id="ARBA00022729"/>
    </source>
</evidence>
<dbReference type="Gene3D" id="1.25.40.10">
    <property type="entry name" value="Tetratricopeptide repeat domain"/>
    <property type="match status" value="1"/>
</dbReference>
<keyword evidence="10" id="KW-0802">TPR repeat</keyword>
<comment type="similarity">
    <text evidence="2">Belongs to the bacterial secretin family. GSP D subfamily.</text>
</comment>
<gene>
    <name evidence="16" type="primary">gspD</name>
    <name evidence="16" type="ORF">GF1_21620</name>
</gene>
<dbReference type="KEGG" id="ddu:GF1_21620"/>
<dbReference type="RefSeq" id="WP_267926535.1">
    <property type="nucleotide sequence ID" value="NZ_AP024233.1"/>
</dbReference>
<dbReference type="InterPro" id="IPR013356">
    <property type="entry name" value="T2SS_GspD"/>
</dbReference>